<dbReference type="InterPro" id="IPR025659">
    <property type="entry name" value="Tubby-like_C"/>
</dbReference>
<gene>
    <name evidence="2" type="ORF">LITE_LOCUS19735</name>
</gene>
<dbReference type="PANTHER" id="PTHR31087:SF58">
    <property type="entry name" value="OS07G0230700 PROTEIN"/>
    <property type="match status" value="1"/>
</dbReference>
<accession>A0AAV0KPA2</accession>
<evidence type="ECO:0000256" key="1">
    <source>
        <dbReference type="ARBA" id="ARBA00005437"/>
    </source>
</evidence>
<comment type="caution">
    <text evidence="2">The sequence shown here is derived from an EMBL/GenBank/DDBJ whole genome shotgun (WGS) entry which is preliminary data.</text>
</comment>
<dbReference type="InterPro" id="IPR007612">
    <property type="entry name" value="LOR"/>
</dbReference>
<dbReference type="AlphaFoldDB" id="A0AAV0KPA2"/>
<name>A0AAV0KPA2_9ROSI</name>
<comment type="similarity">
    <text evidence="1">Belongs to the LOR family.</text>
</comment>
<proteinExistence type="inferred from homology"/>
<dbReference type="PANTHER" id="PTHR31087">
    <property type="match status" value="1"/>
</dbReference>
<evidence type="ECO:0000313" key="3">
    <source>
        <dbReference type="Proteomes" id="UP001154282"/>
    </source>
</evidence>
<dbReference type="EMBL" id="CAMGYJ010000005">
    <property type="protein sequence ID" value="CAI0423980.1"/>
    <property type="molecule type" value="Genomic_DNA"/>
</dbReference>
<organism evidence="2 3">
    <name type="scientific">Linum tenue</name>
    <dbReference type="NCBI Taxonomy" id="586396"/>
    <lineage>
        <taxon>Eukaryota</taxon>
        <taxon>Viridiplantae</taxon>
        <taxon>Streptophyta</taxon>
        <taxon>Embryophyta</taxon>
        <taxon>Tracheophyta</taxon>
        <taxon>Spermatophyta</taxon>
        <taxon>Magnoliopsida</taxon>
        <taxon>eudicotyledons</taxon>
        <taxon>Gunneridae</taxon>
        <taxon>Pentapetalae</taxon>
        <taxon>rosids</taxon>
        <taxon>fabids</taxon>
        <taxon>Malpighiales</taxon>
        <taxon>Linaceae</taxon>
        <taxon>Linum</taxon>
    </lineage>
</organism>
<dbReference type="SUPFAM" id="SSF54518">
    <property type="entry name" value="Tubby C-terminal domain-like"/>
    <property type="match status" value="1"/>
</dbReference>
<reference evidence="2" key="1">
    <citation type="submission" date="2022-08" db="EMBL/GenBank/DDBJ databases">
        <authorList>
            <person name="Gutierrez-Valencia J."/>
        </authorList>
    </citation>
    <scope>NUCLEOTIDE SEQUENCE</scope>
</reference>
<dbReference type="InterPro" id="IPR038595">
    <property type="entry name" value="LOR_sf"/>
</dbReference>
<protein>
    <submittedName>
        <fullName evidence="2">Uncharacterized protein</fullName>
    </submittedName>
</protein>
<keyword evidence="3" id="KW-1185">Reference proteome</keyword>
<sequence length="241" mass="26730">MLPFPSQQSPVLDLVCLPFVGGQEEAIMAGIDLVIVPAMAAPNYFNPVVVVGEQYVADYPVDLTIASKILTRGENDFTIKDINSTTIFHIKSKLLSLHDRRRMLDSAGNVVLSLQQKILSCHRRWQAFKGDSTDPKDLLFSVRKSSILQFKNKLDVFVGENKREESPDFRIKGGWHEGSCSVCLGKSKTIIAQMQKGHSAKTVVLDAESFKVSVYPNVDYAFIVALVVILDEINADRSGED</sequence>
<dbReference type="Proteomes" id="UP001154282">
    <property type="component" value="Unassembled WGS sequence"/>
</dbReference>
<dbReference type="Gene3D" id="2.40.160.200">
    <property type="entry name" value="LURP1-related"/>
    <property type="match status" value="1"/>
</dbReference>
<dbReference type="Pfam" id="PF04525">
    <property type="entry name" value="LOR"/>
    <property type="match status" value="1"/>
</dbReference>
<evidence type="ECO:0000313" key="2">
    <source>
        <dbReference type="EMBL" id="CAI0423980.1"/>
    </source>
</evidence>